<evidence type="ECO:0000259" key="2">
    <source>
        <dbReference type="Pfam" id="PF01979"/>
    </source>
</evidence>
<dbReference type="Proteomes" id="UP001169242">
    <property type="component" value="Unassembled WGS sequence"/>
</dbReference>
<dbReference type="EMBL" id="JAQIFT010000013">
    <property type="protein sequence ID" value="MDA3730441.1"/>
    <property type="molecule type" value="Genomic_DNA"/>
</dbReference>
<dbReference type="InterPro" id="IPR050287">
    <property type="entry name" value="MTA/SAH_deaminase"/>
</dbReference>
<proteinExistence type="predicted"/>
<dbReference type="InterPro" id="IPR006680">
    <property type="entry name" value="Amidohydro-rel"/>
</dbReference>
<feature type="domain" description="Amidohydrolase-related" evidence="2">
    <location>
        <begin position="56"/>
        <end position="409"/>
    </location>
</feature>
<dbReference type="NCBIfam" id="NF005540">
    <property type="entry name" value="PRK07203.1"/>
    <property type="match status" value="1"/>
</dbReference>
<keyword evidence="4" id="KW-1185">Reference proteome</keyword>
<reference evidence="3" key="1">
    <citation type="journal article" date="2023" name="Int. J. Syst. Evol. Microbiol.">
        <title>&lt;i&gt;Holtiella tumoricola&lt;/i&gt; gen. nov. sp. nov., isolated from a human clinical sample.</title>
        <authorList>
            <person name="Allen-Vercoe E."/>
            <person name="Daigneault M.C."/>
            <person name="Vancuren S.J."/>
            <person name="Cochrane K."/>
            <person name="O'Neal L.L."/>
            <person name="Sankaranarayanan K."/>
            <person name="Lawson P.A."/>
        </authorList>
    </citation>
    <scope>NUCLEOTIDE SEQUENCE</scope>
    <source>
        <strain evidence="3">CC70A</strain>
    </source>
</reference>
<dbReference type="PANTHER" id="PTHR43794:SF11">
    <property type="entry name" value="AMIDOHYDROLASE-RELATED DOMAIN-CONTAINING PROTEIN"/>
    <property type="match status" value="1"/>
</dbReference>
<sequence>MLLIGNGTLITHDTSSPLLENGCIAIQNDTIIDIGPTTVLKAKYLGASFIDAKKGMIMPGLINTHNHIYSAFARGANLGGPTPHNFLDILESLWWKLDRLLTVEDTRYSAYWTYLDGIKNGVTTVCDHHASYGEIPGSLFAISEVAEELGLRTSLCYEVSDRDGTAKMREAVEENVAFMKATKNKKTQKGMMGLHASFTLSDATLDYCASQIPDGFGYHIHVAEGMDDVYDSLKKYSKRVLFRLHDHNILGSHTICGHCIHITPSEMDLLKATDTMVVHNPESNMGNAVGCPPVLELYHKDILLGLGTDGYTNDLFESLKVANILHKHHTCNPSVAWTEMPHMLFKGNPMIINRLFNEQVGVLKVGASADVIVVDYVPQTPLTATNYMSHILFGLTGRQVTTTVARGQILMKDREILVADEEALMAKSREKAAALWARA</sequence>
<dbReference type="Gene3D" id="3.20.20.140">
    <property type="entry name" value="Metal-dependent hydrolases"/>
    <property type="match status" value="1"/>
</dbReference>
<keyword evidence="1" id="KW-0378">Hydrolase</keyword>
<dbReference type="InterPro" id="IPR011059">
    <property type="entry name" value="Metal-dep_hydrolase_composite"/>
</dbReference>
<dbReference type="Gene3D" id="2.30.40.10">
    <property type="entry name" value="Urease, subunit C, domain 1"/>
    <property type="match status" value="1"/>
</dbReference>
<comment type="caution">
    <text evidence="3">The sequence shown here is derived from an EMBL/GenBank/DDBJ whole genome shotgun (WGS) entry which is preliminary data.</text>
</comment>
<name>A0AA42IZU0_9FIRM</name>
<dbReference type="SUPFAM" id="SSF51556">
    <property type="entry name" value="Metallo-dependent hydrolases"/>
    <property type="match status" value="1"/>
</dbReference>
<organism evidence="3 4">
    <name type="scientific">Holtiella tumoricola</name>
    <dbReference type="NCBI Taxonomy" id="3018743"/>
    <lineage>
        <taxon>Bacteria</taxon>
        <taxon>Bacillati</taxon>
        <taxon>Bacillota</taxon>
        <taxon>Clostridia</taxon>
        <taxon>Lachnospirales</taxon>
        <taxon>Cellulosilyticaceae</taxon>
        <taxon>Holtiella</taxon>
    </lineage>
</organism>
<dbReference type="AlphaFoldDB" id="A0AA42IZU0"/>
<gene>
    <name evidence="3" type="primary">ssnA</name>
    <name evidence="3" type="ORF">PBV87_02835</name>
</gene>
<dbReference type="NCBIfam" id="TIGR03314">
    <property type="entry name" value="Se_ssnA"/>
    <property type="match status" value="1"/>
</dbReference>
<evidence type="ECO:0000256" key="1">
    <source>
        <dbReference type="ARBA" id="ARBA00022801"/>
    </source>
</evidence>
<evidence type="ECO:0000313" key="4">
    <source>
        <dbReference type="Proteomes" id="UP001169242"/>
    </source>
</evidence>
<protein>
    <submittedName>
        <fullName evidence="3">Aminohydrolase SsnA</fullName>
    </submittedName>
</protein>
<dbReference type="InterPro" id="IPR017700">
    <property type="entry name" value="Aminohydrolase_SsnA"/>
</dbReference>
<evidence type="ECO:0000313" key="3">
    <source>
        <dbReference type="EMBL" id="MDA3730441.1"/>
    </source>
</evidence>
<dbReference type="GO" id="GO:0016810">
    <property type="term" value="F:hydrolase activity, acting on carbon-nitrogen (but not peptide) bonds"/>
    <property type="evidence" value="ECO:0007669"/>
    <property type="project" value="InterPro"/>
</dbReference>
<dbReference type="SUPFAM" id="SSF51338">
    <property type="entry name" value="Composite domain of metallo-dependent hydrolases"/>
    <property type="match status" value="1"/>
</dbReference>
<dbReference type="Pfam" id="PF01979">
    <property type="entry name" value="Amidohydro_1"/>
    <property type="match status" value="1"/>
</dbReference>
<dbReference type="InterPro" id="IPR032466">
    <property type="entry name" value="Metal_Hydrolase"/>
</dbReference>
<dbReference type="RefSeq" id="WP_053985051.1">
    <property type="nucleotide sequence ID" value="NZ_JAQIFT010000013.1"/>
</dbReference>
<accession>A0AA42IZU0</accession>
<dbReference type="PANTHER" id="PTHR43794">
    <property type="entry name" value="AMINOHYDROLASE SSNA-RELATED"/>
    <property type="match status" value="1"/>
</dbReference>